<protein>
    <recommendedName>
        <fullName evidence="6">G-protein coupled receptors family 1 profile domain-containing protein</fullName>
    </recommendedName>
</protein>
<dbReference type="Proteomes" id="UP000192578">
    <property type="component" value="Unassembled WGS sequence"/>
</dbReference>
<evidence type="ECO:0000256" key="1">
    <source>
        <dbReference type="ARBA" id="ARBA00004370"/>
    </source>
</evidence>
<dbReference type="SUPFAM" id="SSF81321">
    <property type="entry name" value="Family A G protein-coupled receptor-like"/>
    <property type="match status" value="1"/>
</dbReference>
<feature type="transmembrane region" description="Helical" evidence="5">
    <location>
        <begin position="63"/>
        <end position="83"/>
    </location>
</feature>
<dbReference type="GO" id="GO:0005886">
    <property type="term" value="C:plasma membrane"/>
    <property type="evidence" value="ECO:0007669"/>
    <property type="project" value="TreeGrafter"/>
</dbReference>
<evidence type="ECO:0000256" key="3">
    <source>
        <dbReference type="ARBA" id="ARBA00022989"/>
    </source>
</evidence>
<dbReference type="Pfam" id="PF10324">
    <property type="entry name" value="7TM_GPCR_Srw"/>
    <property type="match status" value="2"/>
</dbReference>
<feature type="transmembrane region" description="Helical" evidence="5">
    <location>
        <begin position="254"/>
        <end position="281"/>
    </location>
</feature>
<dbReference type="CDD" id="cd14978">
    <property type="entry name" value="7tmA_FMRFamide_R-like"/>
    <property type="match status" value="1"/>
</dbReference>
<feature type="transmembrane region" description="Helical" evidence="5">
    <location>
        <begin position="31"/>
        <end position="51"/>
    </location>
</feature>
<comment type="subcellular location">
    <subcellularLocation>
        <location evidence="1">Membrane</location>
    </subcellularLocation>
</comment>
<keyword evidence="8" id="KW-1185">Reference proteome</keyword>
<keyword evidence="4 5" id="KW-0472">Membrane</keyword>
<keyword evidence="3 5" id="KW-1133">Transmembrane helix</keyword>
<dbReference type="InterPro" id="IPR019427">
    <property type="entry name" value="7TM_GPCR_serpentine_rcpt_Srw"/>
</dbReference>
<sequence>MTEPPAHEEPRPFGGDYFHAFQTVYFPVHGYLAIVMCSFGIVANSISITVLTRRRMITPTNVILTALALSHLLLMTGYAPFAWHQYILKSNSRMIAPDAWRSYSWISYIGFSISYLIVVHTISVWLTVELAVFHAIAVALPTKVQHYCSMKRALTGIAMITIGTALICTPSYLRVQVSKLPKEHAEAMILDWVAQHEDSDLADDVDASNATDYVNNATVYASNATDYVSNATMYRLEESDFSRNHSHIPRTVSFYAFSIVCKLVPCLVLICLSAFLVGGLVRRRRLGFPQLEGRLHGLEGSPANRDRTTRLVIGVILCLIITELPTGLLALFSAFSHDFFTFVYVPLGDLMDILALINHTVIFVLCCSISPEFQQTLCRMFGCSSTDSQSADRTAYPLVTLPELKLLTDQDVLP</sequence>
<feature type="domain" description="G-protein coupled receptors family 1 profile" evidence="6">
    <location>
        <begin position="43"/>
        <end position="366"/>
    </location>
</feature>
<dbReference type="InterPro" id="IPR053219">
    <property type="entry name" value="GPCR_Dmsr-1"/>
</dbReference>
<evidence type="ECO:0000259" key="6">
    <source>
        <dbReference type="PROSITE" id="PS50262"/>
    </source>
</evidence>
<dbReference type="PROSITE" id="PS50262">
    <property type="entry name" value="G_PROTEIN_RECEP_F1_2"/>
    <property type="match status" value="1"/>
</dbReference>
<comment type="caution">
    <text evidence="7">The sequence shown here is derived from an EMBL/GenBank/DDBJ whole genome shotgun (WGS) entry which is preliminary data.</text>
</comment>
<name>A0A9X6NAU9_HYPEX</name>
<evidence type="ECO:0000313" key="7">
    <source>
        <dbReference type="EMBL" id="OWA50605.1"/>
    </source>
</evidence>
<dbReference type="InterPro" id="IPR017452">
    <property type="entry name" value="GPCR_Rhodpsn_7TM"/>
</dbReference>
<keyword evidence="2 5" id="KW-0812">Transmembrane</keyword>
<evidence type="ECO:0000256" key="4">
    <source>
        <dbReference type="ARBA" id="ARBA00023136"/>
    </source>
</evidence>
<dbReference type="PANTHER" id="PTHR46273:SF4">
    <property type="entry name" value="AT19640P"/>
    <property type="match status" value="1"/>
</dbReference>
<dbReference type="AlphaFoldDB" id="A0A9X6NAU9"/>
<evidence type="ECO:0000256" key="2">
    <source>
        <dbReference type="ARBA" id="ARBA00022692"/>
    </source>
</evidence>
<dbReference type="PANTHER" id="PTHR46273">
    <property type="entry name" value="MYOSUPPRESSIN RECEPTOR 1, ISOFORM B-RELATED"/>
    <property type="match status" value="1"/>
</dbReference>
<dbReference type="EMBL" id="MTYJ01000197">
    <property type="protein sequence ID" value="OWA50605.1"/>
    <property type="molecule type" value="Genomic_DNA"/>
</dbReference>
<organism evidence="7 8">
    <name type="scientific">Hypsibius exemplaris</name>
    <name type="common">Freshwater tardigrade</name>
    <dbReference type="NCBI Taxonomy" id="2072580"/>
    <lineage>
        <taxon>Eukaryota</taxon>
        <taxon>Metazoa</taxon>
        <taxon>Ecdysozoa</taxon>
        <taxon>Tardigrada</taxon>
        <taxon>Eutardigrada</taxon>
        <taxon>Parachela</taxon>
        <taxon>Hypsibioidea</taxon>
        <taxon>Hypsibiidae</taxon>
        <taxon>Hypsibius</taxon>
    </lineage>
</organism>
<dbReference type="Gene3D" id="1.20.1070.10">
    <property type="entry name" value="Rhodopsin 7-helix transmembrane proteins"/>
    <property type="match status" value="1"/>
</dbReference>
<gene>
    <name evidence="7" type="ORF">BV898_15116</name>
</gene>
<reference evidence="8" key="1">
    <citation type="submission" date="2017-01" db="EMBL/GenBank/DDBJ databases">
        <title>Comparative genomics of anhydrobiosis in the tardigrade Hypsibius dujardini.</title>
        <authorList>
            <person name="Yoshida Y."/>
            <person name="Koutsovoulos G."/>
            <person name="Laetsch D."/>
            <person name="Stevens L."/>
            <person name="Kumar S."/>
            <person name="Horikawa D."/>
            <person name="Ishino K."/>
            <person name="Komine S."/>
            <person name="Tomita M."/>
            <person name="Blaxter M."/>
            <person name="Arakawa K."/>
        </authorList>
    </citation>
    <scope>NUCLEOTIDE SEQUENCE [LARGE SCALE GENOMIC DNA]</scope>
    <source>
        <strain evidence="8">Z151</strain>
    </source>
</reference>
<dbReference type="GO" id="GO:0008528">
    <property type="term" value="F:G protein-coupled peptide receptor activity"/>
    <property type="evidence" value="ECO:0007669"/>
    <property type="project" value="InterPro"/>
</dbReference>
<proteinExistence type="predicted"/>
<dbReference type="OrthoDB" id="5864054at2759"/>
<feature type="transmembrane region" description="Helical" evidence="5">
    <location>
        <begin position="311"/>
        <end position="333"/>
    </location>
</feature>
<evidence type="ECO:0000256" key="5">
    <source>
        <dbReference type="SAM" id="Phobius"/>
    </source>
</evidence>
<accession>A0A9X6NAU9</accession>
<feature type="transmembrane region" description="Helical" evidence="5">
    <location>
        <begin position="153"/>
        <end position="173"/>
    </location>
</feature>
<feature type="transmembrane region" description="Helical" evidence="5">
    <location>
        <begin position="103"/>
        <end position="132"/>
    </location>
</feature>
<feature type="transmembrane region" description="Helical" evidence="5">
    <location>
        <begin position="353"/>
        <end position="371"/>
    </location>
</feature>
<evidence type="ECO:0000313" key="8">
    <source>
        <dbReference type="Proteomes" id="UP000192578"/>
    </source>
</evidence>